<protein>
    <submittedName>
        <fullName evidence="2">Uncharacterized protein</fullName>
    </submittedName>
</protein>
<sequence length="102" mass="11463">MSSMVSNTQSPADPNGENITDKTTTIDIEATQNPHISRLYIKSTNSAQPLDREVVLRRIRQRKRVNKIKSTLQALFGLPFSGKPEKVSAHEKRWVDDAFAAL</sequence>
<keyword evidence="3" id="KW-1185">Reference proteome</keyword>
<dbReference type="PANTHER" id="PTHR35324:SF4">
    <property type="entry name" value="EXPRESSED PROTEIN"/>
    <property type="match status" value="1"/>
</dbReference>
<evidence type="ECO:0000256" key="1">
    <source>
        <dbReference type="SAM" id="MobiDB-lite"/>
    </source>
</evidence>
<evidence type="ECO:0000313" key="3">
    <source>
        <dbReference type="Proteomes" id="UP000516437"/>
    </source>
</evidence>
<dbReference type="EMBL" id="RXIC02000021">
    <property type="protein sequence ID" value="KAB1220511.1"/>
    <property type="molecule type" value="Genomic_DNA"/>
</dbReference>
<proteinExistence type="predicted"/>
<evidence type="ECO:0000313" key="2">
    <source>
        <dbReference type="EMBL" id="KAB1220511.1"/>
    </source>
</evidence>
<comment type="caution">
    <text evidence="2">The sequence shown here is derived from an EMBL/GenBank/DDBJ whole genome shotgun (WGS) entry which is preliminary data.</text>
</comment>
<dbReference type="AlphaFoldDB" id="A0A6A1W5M8"/>
<dbReference type="OrthoDB" id="749289at2759"/>
<dbReference type="PANTHER" id="PTHR35324">
    <property type="entry name" value="BNAA08G03750D PROTEIN"/>
    <property type="match status" value="1"/>
</dbReference>
<gene>
    <name evidence="2" type="ORF">CJ030_MR3G015764</name>
</gene>
<organism evidence="2 3">
    <name type="scientific">Morella rubra</name>
    <name type="common">Chinese bayberry</name>
    <dbReference type="NCBI Taxonomy" id="262757"/>
    <lineage>
        <taxon>Eukaryota</taxon>
        <taxon>Viridiplantae</taxon>
        <taxon>Streptophyta</taxon>
        <taxon>Embryophyta</taxon>
        <taxon>Tracheophyta</taxon>
        <taxon>Spermatophyta</taxon>
        <taxon>Magnoliopsida</taxon>
        <taxon>eudicotyledons</taxon>
        <taxon>Gunneridae</taxon>
        <taxon>Pentapetalae</taxon>
        <taxon>rosids</taxon>
        <taxon>fabids</taxon>
        <taxon>Fagales</taxon>
        <taxon>Myricaceae</taxon>
        <taxon>Morella</taxon>
    </lineage>
</organism>
<accession>A0A6A1W5M8</accession>
<feature type="region of interest" description="Disordered" evidence="1">
    <location>
        <begin position="1"/>
        <end position="25"/>
    </location>
</feature>
<reference evidence="2 3" key="1">
    <citation type="journal article" date="2019" name="Plant Biotechnol. J.">
        <title>The red bayberry genome and genetic basis of sex determination.</title>
        <authorList>
            <person name="Jia H.M."/>
            <person name="Jia H.J."/>
            <person name="Cai Q.L."/>
            <person name="Wang Y."/>
            <person name="Zhao H.B."/>
            <person name="Yang W.F."/>
            <person name="Wang G.Y."/>
            <person name="Li Y.H."/>
            <person name="Zhan D.L."/>
            <person name="Shen Y.T."/>
            <person name="Niu Q.F."/>
            <person name="Chang L."/>
            <person name="Qiu J."/>
            <person name="Zhao L."/>
            <person name="Xie H.B."/>
            <person name="Fu W.Y."/>
            <person name="Jin J."/>
            <person name="Li X.W."/>
            <person name="Jiao Y."/>
            <person name="Zhou C.C."/>
            <person name="Tu T."/>
            <person name="Chai C.Y."/>
            <person name="Gao J.L."/>
            <person name="Fan L.J."/>
            <person name="van de Weg E."/>
            <person name="Wang J.Y."/>
            <person name="Gao Z.S."/>
        </authorList>
    </citation>
    <scope>NUCLEOTIDE SEQUENCE [LARGE SCALE GENOMIC DNA]</scope>
    <source>
        <tissue evidence="2">Leaves</tissue>
    </source>
</reference>
<name>A0A6A1W5M8_9ROSI</name>
<dbReference type="Proteomes" id="UP000516437">
    <property type="component" value="Chromosome 3"/>
</dbReference>